<evidence type="ECO:0000256" key="1">
    <source>
        <dbReference type="SAM" id="Phobius"/>
    </source>
</evidence>
<name>A0ABP7HWQ5_9ACTN</name>
<evidence type="ECO:0000313" key="2">
    <source>
        <dbReference type="EMBL" id="GAA3806228.1"/>
    </source>
</evidence>
<sequence length="175" mass="18383">MKHRPRALWFIVGGGLVLVAIVVFVVGLVLTIRSSTDTDATFRTSGPIGFDSEPGTERMLFVRSGAAEPSCTVRDGTGAERPLDHPAATTTVTTGGTEWTGFATFDSGDGNLTIRCTTVTRIRVGDPLGAGFVVRLLVTILAPMGLGLLGMAVLVVTAVLWFTRPPRAVAASAQR</sequence>
<keyword evidence="1" id="KW-1133">Transmembrane helix</keyword>
<keyword evidence="1" id="KW-0472">Membrane</keyword>
<accession>A0ABP7HWQ5</accession>
<organism evidence="2 3">
    <name type="scientific">Nocardioides panacisoli</name>
    <dbReference type="NCBI Taxonomy" id="627624"/>
    <lineage>
        <taxon>Bacteria</taxon>
        <taxon>Bacillati</taxon>
        <taxon>Actinomycetota</taxon>
        <taxon>Actinomycetes</taxon>
        <taxon>Propionibacteriales</taxon>
        <taxon>Nocardioidaceae</taxon>
        <taxon>Nocardioides</taxon>
    </lineage>
</organism>
<proteinExistence type="predicted"/>
<evidence type="ECO:0008006" key="4">
    <source>
        <dbReference type="Google" id="ProtNLM"/>
    </source>
</evidence>
<feature type="transmembrane region" description="Helical" evidence="1">
    <location>
        <begin position="136"/>
        <end position="162"/>
    </location>
</feature>
<dbReference type="EMBL" id="BAABAH010000002">
    <property type="protein sequence ID" value="GAA3806228.1"/>
    <property type="molecule type" value="Genomic_DNA"/>
</dbReference>
<feature type="transmembrane region" description="Helical" evidence="1">
    <location>
        <begin position="7"/>
        <end position="32"/>
    </location>
</feature>
<dbReference type="Proteomes" id="UP001501821">
    <property type="component" value="Unassembled WGS sequence"/>
</dbReference>
<reference evidence="3" key="1">
    <citation type="journal article" date="2019" name="Int. J. Syst. Evol. Microbiol.">
        <title>The Global Catalogue of Microorganisms (GCM) 10K type strain sequencing project: providing services to taxonomists for standard genome sequencing and annotation.</title>
        <authorList>
            <consortium name="The Broad Institute Genomics Platform"/>
            <consortium name="The Broad Institute Genome Sequencing Center for Infectious Disease"/>
            <person name="Wu L."/>
            <person name="Ma J."/>
        </authorList>
    </citation>
    <scope>NUCLEOTIDE SEQUENCE [LARGE SCALE GENOMIC DNA]</scope>
    <source>
        <strain evidence="3">JCM 16953</strain>
    </source>
</reference>
<comment type="caution">
    <text evidence="2">The sequence shown here is derived from an EMBL/GenBank/DDBJ whole genome shotgun (WGS) entry which is preliminary data.</text>
</comment>
<dbReference type="RefSeq" id="WP_344772372.1">
    <property type="nucleotide sequence ID" value="NZ_BAABAH010000002.1"/>
</dbReference>
<gene>
    <name evidence="2" type="ORF">GCM10022242_06570</name>
</gene>
<keyword evidence="1" id="KW-0812">Transmembrane</keyword>
<protein>
    <recommendedName>
        <fullName evidence="4">DUF3592 domain-containing protein</fullName>
    </recommendedName>
</protein>
<evidence type="ECO:0000313" key="3">
    <source>
        <dbReference type="Proteomes" id="UP001501821"/>
    </source>
</evidence>
<keyword evidence="3" id="KW-1185">Reference proteome</keyword>